<dbReference type="PANTHER" id="PTHR38790:SF4">
    <property type="entry name" value="2EXR DOMAIN-CONTAINING PROTEIN"/>
    <property type="match status" value="1"/>
</dbReference>
<dbReference type="InterPro" id="IPR056632">
    <property type="entry name" value="DUF7730"/>
</dbReference>
<evidence type="ECO:0000313" key="2">
    <source>
        <dbReference type="EMBL" id="CAG9989515.1"/>
    </source>
</evidence>
<comment type="caution">
    <text evidence="2">The sequence shown here is derived from an EMBL/GenBank/DDBJ whole genome shotgun (WGS) entry which is preliminary data.</text>
</comment>
<gene>
    <name evidence="2" type="ORF">CBYS24578_00005211</name>
</gene>
<keyword evidence="3" id="KW-1185">Reference proteome</keyword>
<sequence>MEVEIPRDFLMDADDQVQSPLFRLPLEVRRTIYELAFREQAIDDGNYVKGINDESFIVDECQDQQDSVHNAQEFRTLHNWIRPGCTTRLKSETALLRTCQLAYMEASSLLVSTMELKCYQGYGPRVRPSRYLKRLTDAQRSDVHRLHLFTQVRDFDRNGAWLRQQLEPVAKSLQHLTITLRDLGGAPGTPMLLNPYQSGVANSQAMAQYMKKTERGEELSIPPASWASSFAFFPALKTLTMELEDEEGRKIELESLAQWATTWKFPLGGNQFMSSKTAPSSRAWRRPRPQYDEELYGSYKPHPRIITWTIRWDAPPIRTVANDAASQEETMATATETDDEPLLQRPAYDPRLGGLNSIFAHADESSLRQLAEWGVI</sequence>
<dbReference type="EMBL" id="CABFNO020001467">
    <property type="protein sequence ID" value="CAG9989515.1"/>
    <property type="molecule type" value="Genomic_DNA"/>
</dbReference>
<organism evidence="2 3">
    <name type="scientific">Clonostachys byssicola</name>
    <dbReference type="NCBI Taxonomy" id="160290"/>
    <lineage>
        <taxon>Eukaryota</taxon>
        <taxon>Fungi</taxon>
        <taxon>Dikarya</taxon>
        <taxon>Ascomycota</taxon>
        <taxon>Pezizomycotina</taxon>
        <taxon>Sordariomycetes</taxon>
        <taxon>Hypocreomycetidae</taxon>
        <taxon>Hypocreales</taxon>
        <taxon>Bionectriaceae</taxon>
        <taxon>Clonostachys</taxon>
    </lineage>
</organism>
<accession>A0A9N9Y589</accession>
<protein>
    <recommendedName>
        <fullName evidence="1">DUF7730 domain-containing protein</fullName>
    </recommendedName>
</protein>
<proteinExistence type="predicted"/>
<dbReference type="PANTHER" id="PTHR38790">
    <property type="entry name" value="2EXR DOMAIN-CONTAINING PROTEIN-RELATED"/>
    <property type="match status" value="1"/>
</dbReference>
<dbReference type="OrthoDB" id="288942at2759"/>
<dbReference type="Proteomes" id="UP000754883">
    <property type="component" value="Unassembled WGS sequence"/>
</dbReference>
<feature type="domain" description="DUF7730" evidence="1">
    <location>
        <begin position="15"/>
        <end position="113"/>
    </location>
</feature>
<reference evidence="3" key="1">
    <citation type="submission" date="2019-06" db="EMBL/GenBank/DDBJ databases">
        <authorList>
            <person name="Broberg M."/>
        </authorList>
    </citation>
    <scope>NUCLEOTIDE SEQUENCE [LARGE SCALE GENOMIC DNA]</scope>
</reference>
<dbReference type="AlphaFoldDB" id="A0A9N9Y589"/>
<evidence type="ECO:0000259" key="1">
    <source>
        <dbReference type="Pfam" id="PF24864"/>
    </source>
</evidence>
<reference evidence="2 3" key="2">
    <citation type="submission" date="2021-10" db="EMBL/GenBank/DDBJ databases">
        <authorList>
            <person name="Piombo E."/>
        </authorList>
    </citation>
    <scope>NUCLEOTIDE SEQUENCE [LARGE SCALE GENOMIC DNA]</scope>
</reference>
<name>A0A9N9Y589_9HYPO</name>
<evidence type="ECO:0000313" key="3">
    <source>
        <dbReference type="Proteomes" id="UP000754883"/>
    </source>
</evidence>
<dbReference type="Pfam" id="PF24864">
    <property type="entry name" value="DUF7730"/>
    <property type="match status" value="1"/>
</dbReference>